<keyword evidence="12" id="KW-1185">Reference proteome</keyword>
<dbReference type="PANTHER" id="PTHR11946:SF109">
    <property type="entry name" value="VALINE--TRNA LIGASE"/>
    <property type="match status" value="1"/>
</dbReference>
<evidence type="ECO:0000256" key="4">
    <source>
        <dbReference type="ARBA" id="ARBA00022741"/>
    </source>
</evidence>
<dbReference type="Pfam" id="PF08264">
    <property type="entry name" value="Anticodon_1"/>
    <property type="match status" value="1"/>
</dbReference>
<evidence type="ECO:0000256" key="3">
    <source>
        <dbReference type="ARBA" id="ARBA00022598"/>
    </source>
</evidence>
<keyword evidence="4" id="KW-0547">Nucleotide-binding</keyword>
<evidence type="ECO:0000256" key="2">
    <source>
        <dbReference type="ARBA" id="ARBA00013169"/>
    </source>
</evidence>
<name>A0A8K0P5C6_LADFU</name>
<dbReference type="EMBL" id="KZ308556">
    <property type="protein sequence ID" value="KAG8231499.1"/>
    <property type="molecule type" value="Genomic_DNA"/>
</dbReference>
<dbReference type="Gene3D" id="1.10.730.10">
    <property type="entry name" value="Isoleucyl-tRNA Synthetase, Domain 1"/>
    <property type="match status" value="1"/>
</dbReference>
<evidence type="ECO:0000259" key="10">
    <source>
        <dbReference type="Pfam" id="PF08264"/>
    </source>
</evidence>
<comment type="caution">
    <text evidence="11">The sequence shown here is derived from an EMBL/GenBank/DDBJ whole genome shotgun (WGS) entry which is preliminary data.</text>
</comment>
<protein>
    <recommendedName>
        <fullName evidence="2">valine--tRNA ligase</fullName>
        <ecNumber evidence="2">6.1.1.9</ecNumber>
    </recommendedName>
    <alternativeName>
        <fullName evidence="8">Valyl-tRNA synthetase</fullName>
    </alternativeName>
</protein>
<dbReference type="InterPro" id="IPR013155">
    <property type="entry name" value="M/V/L/I-tRNA-synth_anticd-bd"/>
</dbReference>
<dbReference type="CDD" id="cd07962">
    <property type="entry name" value="Anticodon_Ia_Val"/>
    <property type="match status" value="1"/>
</dbReference>
<evidence type="ECO:0000259" key="9">
    <source>
        <dbReference type="Pfam" id="PF00133"/>
    </source>
</evidence>
<dbReference type="Proteomes" id="UP000792457">
    <property type="component" value="Unassembled WGS sequence"/>
</dbReference>
<dbReference type="GO" id="GO:0004832">
    <property type="term" value="F:valine-tRNA ligase activity"/>
    <property type="evidence" value="ECO:0007669"/>
    <property type="project" value="UniProtKB-EC"/>
</dbReference>
<reference evidence="11" key="2">
    <citation type="submission" date="2017-10" db="EMBL/GenBank/DDBJ databases">
        <title>Ladona fulva Genome sequencing and assembly.</title>
        <authorList>
            <person name="Murali S."/>
            <person name="Richards S."/>
            <person name="Bandaranaike D."/>
            <person name="Bellair M."/>
            <person name="Blankenburg K."/>
            <person name="Chao H."/>
            <person name="Dinh H."/>
            <person name="Doddapaneni H."/>
            <person name="Dugan-Rocha S."/>
            <person name="Elkadiri S."/>
            <person name="Gnanaolivu R."/>
            <person name="Hernandez B."/>
            <person name="Skinner E."/>
            <person name="Javaid M."/>
            <person name="Lee S."/>
            <person name="Li M."/>
            <person name="Ming W."/>
            <person name="Munidasa M."/>
            <person name="Muniz J."/>
            <person name="Nguyen L."/>
            <person name="Hughes D."/>
            <person name="Osuji N."/>
            <person name="Pu L.-L."/>
            <person name="Puazo M."/>
            <person name="Qu C."/>
            <person name="Quiroz J."/>
            <person name="Raj R."/>
            <person name="Weissenberger G."/>
            <person name="Xin Y."/>
            <person name="Zou X."/>
            <person name="Han Y."/>
            <person name="Worley K."/>
            <person name="Muzny D."/>
            <person name="Gibbs R."/>
        </authorList>
    </citation>
    <scope>NUCLEOTIDE SEQUENCE</scope>
    <source>
        <strain evidence="11">Sampled in the wild</strain>
    </source>
</reference>
<dbReference type="InterPro" id="IPR014729">
    <property type="entry name" value="Rossmann-like_a/b/a_fold"/>
</dbReference>
<dbReference type="PANTHER" id="PTHR11946">
    <property type="entry name" value="VALYL-TRNA SYNTHETASES"/>
    <property type="match status" value="1"/>
</dbReference>
<evidence type="ECO:0000313" key="11">
    <source>
        <dbReference type="EMBL" id="KAG8231499.1"/>
    </source>
</evidence>
<evidence type="ECO:0000256" key="1">
    <source>
        <dbReference type="ARBA" id="ARBA00005594"/>
    </source>
</evidence>
<dbReference type="OrthoDB" id="629407at2759"/>
<keyword evidence="7" id="KW-0030">Aminoacyl-tRNA synthetase</keyword>
<evidence type="ECO:0000256" key="5">
    <source>
        <dbReference type="ARBA" id="ARBA00022840"/>
    </source>
</evidence>
<proteinExistence type="inferred from homology"/>
<accession>A0A8K0P5C6</accession>
<evidence type="ECO:0000256" key="7">
    <source>
        <dbReference type="ARBA" id="ARBA00023146"/>
    </source>
</evidence>
<dbReference type="Pfam" id="PF00133">
    <property type="entry name" value="tRNA-synt_1"/>
    <property type="match status" value="1"/>
</dbReference>
<evidence type="ECO:0000256" key="6">
    <source>
        <dbReference type="ARBA" id="ARBA00022917"/>
    </source>
</evidence>
<gene>
    <name evidence="11" type="ORF">J437_LFUL007666</name>
</gene>
<evidence type="ECO:0000256" key="8">
    <source>
        <dbReference type="ARBA" id="ARBA00029936"/>
    </source>
</evidence>
<dbReference type="GO" id="GO:0005829">
    <property type="term" value="C:cytosol"/>
    <property type="evidence" value="ECO:0007669"/>
    <property type="project" value="TreeGrafter"/>
</dbReference>
<reference evidence="11" key="1">
    <citation type="submission" date="2013-04" db="EMBL/GenBank/DDBJ databases">
        <authorList>
            <person name="Qu J."/>
            <person name="Murali S.C."/>
            <person name="Bandaranaike D."/>
            <person name="Bellair M."/>
            <person name="Blankenburg K."/>
            <person name="Chao H."/>
            <person name="Dinh H."/>
            <person name="Doddapaneni H."/>
            <person name="Downs B."/>
            <person name="Dugan-Rocha S."/>
            <person name="Elkadiri S."/>
            <person name="Gnanaolivu R.D."/>
            <person name="Hernandez B."/>
            <person name="Javaid M."/>
            <person name="Jayaseelan J.C."/>
            <person name="Lee S."/>
            <person name="Li M."/>
            <person name="Ming W."/>
            <person name="Munidasa M."/>
            <person name="Muniz J."/>
            <person name="Nguyen L."/>
            <person name="Ongeri F."/>
            <person name="Osuji N."/>
            <person name="Pu L.-L."/>
            <person name="Puazo M."/>
            <person name="Qu C."/>
            <person name="Quiroz J."/>
            <person name="Raj R."/>
            <person name="Weissenberger G."/>
            <person name="Xin Y."/>
            <person name="Zou X."/>
            <person name="Han Y."/>
            <person name="Richards S."/>
            <person name="Worley K."/>
            <person name="Muzny D."/>
            <person name="Gibbs R."/>
        </authorList>
    </citation>
    <scope>NUCLEOTIDE SEQUENCE</scope>
    <source>
        <strain evidence="11">Sampled in the wild</strain>
    </source>
</reference>
<dbReference type="InterPro" id="IPR002300">
    <property type="entry name" value="aa-tRNA-synth_Ia"/>
</dbReference>
<feature type="domain" description="Methionyl/Valyl/Leucyl/Isoleucyl-tRNA synthetase anticodon-binding" evidence="10">
    <location>
        <begin position="179"/>
        <end position="343"/>
    </location>
</feature>
<dbReference type="AlphaFoldDB" id="A0A8K0P5C6"/>
<keyword evidence="6" id="KW-0648">Protein biosynthesis</keyword>
<evidence type="ECO:0000313" key="12">
    <source>
        <dbReference type="Proteomes" id="UP000792457"/>
    </source>
</evidence>
<dbReference type="InterPro" id="IPR009080">
    <property type="entry name" value="tRNAsynth_Ia_anticodon-bd"/>
</dbReference>
<keyword evidence="5" id="KW-0067">ATP-binding</keyword>
<keyword evidence="3" id="KW-0436">Ligase</keyword>
<comment type="similarity">
    <text evidence="1">Belongs to the class-I aminoacyl-tRNA synthetase family.</text>
</comment>
<dbReference type="Gene3D" id="3.40.50.620">
    <property type="entry name" value="HUPs"/>
    <property type="match status" value="1"/>
</dbReference>
<dbReference type="InterPro" id="IPR002303">
    <property type="entry name" value="Valyl-tRNA_ligase"/>
</dbReference>
<sequence>MSLMATGNDILFFWVARMVMLGYELTGKLPFQKILLNGIICDAEGRKMSKSLGNVISPEDVIKGATLKELNERIQESHMAGYLSSVEVERATKGQKKLFPKGIPECGVDALRFTLCSHKTSSQYINFDVNECHINRLFCNKIWQAAKYVCLCHDQYPQHLSSMFTDENITLGNMGHMELWILSRLYEAISNVEKGLETFDFHLCTAALKNFIYYEFCDVYLETTKDILKKGTLNINEDNFDSIVPTSPNPEGVLSVLRSCIGTSVKAMAPFMPFLAEELYQQFLNLSPKKERGESIFLTNFPRKEKLEKWQNKELEEKVKSVMEIVVAVRRLMATNRVQKKDSFRCHVQLNSSEELANMTPFLRQFKCLTRYDNLTLGMSTISSDRKDSTNLGFCTVHLSLPAVRFTRDVK</sequence>
<feature type="domain" description="Aminoacyl-tRNA synthetase class Ia" evidence="9">
    <location>
        <begin position="2"/>
        <end position="124"/>
    </location>
</feature>
<dbReference type="SUPFAM" id="SSF52374">
    <property type="entry name" value="Nucleotidylyl transferase"/>
    <property type="match status" value="1"/>
</dbReference>
<dbReference type="GO" id="GO:0005524">
    <property type="term" value="F:ATP binding"/>
    <property type="evidence" value="ECO:0007669"/>
    <property type="project" value="UniProtKB-KW"/>
</dbReference>
<dbReference type="SUPFAM" id="SSF47323">
    <property type="entry name" value="Anticodon-binding domain of a subclass of class I aminoacyl-tRNA synthetases"/>
    <property type="match status" value="1"/>
</dbReference>
<dbReference type="GO" id="GO:0006438">
    <property type="term" value="P:valyl-tRNA aminoacylation"/>
    <property type="evidence" value="ECO:0007669"/>
    <property type="project" value="InterPro"/>
</dbReference>
<dbReference type="EC" id="6.1.1.9" evidence="2"/>
<dbReference type="InterPro" id="IPR033705">
    <property type="entry name" value="Anticodon_Ia_Val"/>
</dbReference>
<organism evidence="11 12">
    <name type="scientific">Ladona fulva</name>
    <name type="common">Scarce chaser dragonfly</name>
    <name type="synonym">Libellula fulva</name>
    <dbReference type="NCBI Taxonomy" id="123851"/>
    <lineage>
        <taxon>Eukaryota</taxon>
        <taxon>Metazoa</taxon>
        <taxon>Ecdysozoa</taxon>
        <taxon>Arthropoda</taxon>
        <taxon>Hexapoda</taxon>
        <taxon>Insecta</taxon>
        <taxon>Pterygota</taxon>
        <taxon>Palaeoptera</taxon>
        <taxon>Odonata</taxon>
        <taxon>Epiprocta</taxon>
        <taxon>Anisoptera</taxon>
        <taxon>Libelluloidea</taxon>
        <taxon>Libellulidae</taxon>
        <taxon>Ladona</taxon>
    </lineage>
</organism>